<dbReference type="GO" id="GO:0046872">
    <property type="term" value="F:metal ion binding"/>
    <property type="evidence" value="ECO:0007669"/>
    <property type="project" value="InterPro"/>
</dbReference>
<dbReference type="InterPro" id="IPR011127">
    <property type="entry name" value="Dala_Dala_lig_N"/>
</dbReference>
<dbReference type="HOGENOM" id="CLU_039268_0_0_11"/>
<sequence length="439" mass="44910">MPLPSGQTVGVVFGGPSVEHDVSIITAQQAMAVLSERHTVVPLYIGKDGRWWTGEELRDVSAFTQAPPRGARAVELRLGAADGPFVEPSTSRLRGDRALAISVVLNAIHGTGGEDGALLGALELSGVPHAGRGVAAFAVGMDKHLAKTVLREAGIDVLPHRRIERGEWEHDRAAVLRSVADEVPLPCVVKPATLGSSIGVARCADPAEVEEALELAFELDRQAVVEPFATGATELNCAVLGRPGGELRVSEVERPLGGEAGLTFEDKYLSSGGGKGGTGGGAKGGGAKAAGEGAAGGSKAAGGGGAGGAGGGAKGGDGDRAGGGMAAQGRVIPADIAPELRERVRAEAAKAHRALRVAGVVRYDFFVLPDPDGGAERICVNEPNTVPGSFAFYLFEPEGLAFPDLLDELLAIGLAEAREERLTTRSFASALIDRHASAA</sequence>
<name>D3FC35_CONWI</name>
<dbReference type="Pfam" id="PF07478">
    <property type="entry name" value="Dala_Dala_lig_C"/>
    <property type="match status" value="2"/>
</dbReference>
<keyword evidence="6" id="KW-0573">Peptidoglycan synthesis</keyword>
<evidence type="ECO:0000256" key="2">
    <source>
        <dbReference type="ARBA" id="ARBA00001946"/>
    </source>
</evidence>
<comment type="pathway">
    <text evidence="6">Cell wall biogenesis; peptidoglycan biosynthesis.</text>
</comment>
<keyword evidence="6" id="KW-0963">Cytoplasm</keyword>
<dbReference type="UniPathway" id="UPA00219"/>
<dbReference type="KEGG" id="cwo:Cwoe_4918"/>
<accession>D3FC35</accession>
<dbReference type="InterPro" id="IPR016185">
    <property type="entry name" value="PreATP-grasp_dom_sf"/>
</dbReference>
<dbReference type="GO" id="GO:0071555">
    <property type="term" value="P:cell wall organization"/>
    <property type="evidence" value="ECO:0007669"/>
    <property type="project" value="UniProtKB-KW"/>
</dbReference>
<dbReference type="eggNOG" id="COG1181">
    <property type="taxonomic scope" value="Bacteria"/>
</dbReference>
<comment type="function">
    <text evidence="6">Cell wall formation.</text>
</comment>
<evidence type="ECO:0000256" key="3">
    <source>
        <dbReference type="ARBA" id="ARBA00010871"/>
    </source>
</evidence>
<dbReference type="EC" id="6.3.2.4" evidence="6"/>
<keyword evidence="7" id="KW-0067">ATP-binding</keyword>
<dbReference type="GO" id="GO:0008360">
    <property type="term" value="P:regulation of cell shape"/>
    <property type="evidence" value="ECO:0007669"/>
    <property type="project" value="UniProtKB-KW"/>
</dbReference>
<dbReference type="GO" id="GO:0008716">
    <property type="term" value="F:D-alanine-D-alanine ligase activity"/>
    <property type="evidence" value="ECO:0007669"/>
    <property type="project" value="UniProtKB-UniRule"/>
</dbReference>
<keyword evidence="4 6" id="KW-0436">Ligase</keyword>
<dbReference type="PROSITE" id="PS50975">
    <property type="entry name" value="ATP_GRASP"/>
    <property type="match status" value="1"/>
</dbReference>
<evidence type="ECO:0000256" key="4">
    <source>
        <dbReference type="ARBA" id="ARBA00022598"/>
    </source>
</evidence>
<dbReference type="InterPro" id="IPR013815">
    <property type="entry name" value="ATP_grasp_subdomain_1"/>
</dbReference>
<dbReference type="RefSeq" id="WP_012936381.1">
    <property type="nucleotide sequence ID" value="NC_013739.1"/>
</dbReference>
<dbReference type="SUPFAM" id="SSF56059">
    <property type="entry name" value="Glutathione synthetase ATP-binding domain-like"/>
    <property type="match status" value="1"/>
</dbReference>
<dbReference type="HAMAP" id="MF_00047">
    <property type="entry name" value="Dala_Dala_lig"/>
    <property type="match status" value="1"/>
</dbReference>
<dbReference type="GO" id="GO:0005524">
    <property type="term" value="F:ATP binding"/>
    <property type="evidence" value="ECO:0007669"/>
    <property type="project" value="UniProtKB-UniRule"/>
</dbReference>
<dbReference type="GO" id="GO:0005829">
    <property type="term" value="C:cytosol"/>
    <property type="evidence" value="ECO:0007669"/>
    <property type="project" value="TreeGrafter"/>
</dbReference>
<dbReference type="AlphaFoldDB" id="D3FC35"/>
<dbReference type="SUPFAM" id="SSF52440">
    <property type="entry name" value="PreATP-grasp domain"/>
    <property type="match status" value="1"/>
</dbReference>
<dbReference type="Gene3D" id="3.30.1490.20">
    <property type="entry name" value="ATP-grasp fold, A domain"/>
    <property type="match status" value="1"/>
</dbReference>
<evidence type="ECO:0000256" key="8">
    <source>
        <dbReference type="SAM" id="MobiDB-lite"/>
    </source>
</evidence>
<evidence type="ECO:0000313" key="10">
    <source>
        <dbReference type="EMBL" id="ADB53330.1"/>
    </source>
</evidence>
<dbReference type="InterPro" id="IPR011761">
    <property type="entry name" value="ATP-grasp"/>
</dbReference>
<dbReference type="Proteomes" id="UP000008229">
    <property type="component" value="Chromosome"/>
</dbReference>
<dbReference type="Pfam" id="PF01820">
    <property type="entry name" value="Dala_Dala_lig_N"/>
    <property type="match status" value="1"/>
</dbReference>
<comment type="similarity">
    <text evidence="3 6">Belongs to the D-alanine--D-alanine ligase family.</text>
</comment>
<reference evidence="10 11" key="1">
    <citation type="journal article" date="2010" name="Stand. Genomic Sci.">
        <title>Complete genome sequence of Conexibacter woesei type strain (ID131577).</title>
        <authorList>
            <person name="Pukall R."/>
            <person name="Lapidus A."/>
            <person name="Glavina Del Rio T."/>
            <person name="Copeland A."/>
            <person name="Tice H."/>
            <person name="Cheng J.-F."/>
            <person name="Lucas S."/>
            <person name="Chen F."/>
            <person name="Nolan M."/>
            <person name="Bruce D."/>
            <person name="Goodwin L."/>
            <person name="Pitluck S."/>
            <person name="Mavromatis K."/>
            <person name="Ivanova N."/>
            <person name="Ovchinnikova G."/>
            <person name="Pati A."/>
            <person name="Chen A."/>
            <person name="Palaniappan K."/>
            <person name="Land M."/>
            <person name="Hauser L."/>
            <person name="Chang Y.-J."/>
            <person name="Jeffries C.D."/>
            <person name="Chain P."/>
            <person name="Meincke L."/>
            <person name="Sims D."/>
            <person name="Brettin T."/>
            <person name="Detter J.C."/>
            <person name="Rohde M."/>
            <person name="Goeker M."/>
            <person name="Bristow J."/>
            <person name="Eisen J.A."/>
            <person name="Markowitz V."/>
            <person name="Kyrpides N.C."/>
            <person name="Klenk H.-P."/>
            <person name="Hugenholtz P."/>
        </authorList>
    </citation>
    <scope>NUCLEOTIDE SEQUENCE [LARGE SCALE GENOMIC DNA]</scope>
    <source>
        <strain evidence="11">DSM 14684 / CIP 108061 / JCM 11494 / NBRC 100937 / ID131577</strain>
    </source>
</reference>
<dbReference type="Gene3D" id="3.30.470.20">
    <property type="entry name" value="ATP-grasp fold, B domain"/>
    <property type="match status" value="1"/>
</dbReference>
<dbReference type="OrthoDB" id="9813261at2"/>
<gene>
    <name evidence="6" type="primary">ddl</name>
    <name evidence="10" type="ordered locus">Cwoe_4918</name>
</gene>
<feature type="region of interest" description="Disordered" evidence="8">
    <location>
        <begin position="273"/>
        <end position="325"/>
    </location>
</feature>
<comment type="cofactor">
    <cofactor evidence="1">
        <name>Mn(2+)</name>
        <dbReference type="ChEBI" id="CHEBI:29035"/>
    </cofactor>
</comment>
<evidence type="ECO:0000256" key="1">
    <source>
        <dbReference type="ARBA" id="ARBA00001936"/>
    </source>
</evidence>
<dbReference type="STRING" id="469383.Cwoe_4918"/>
<organism evidence="10 11">
    <name type="scientific">Conexibacter woesei (strain DSM 14684 / CCUG 47730 / CIP 108061 / JCM 11494 / NBRC 100937 / ID131577)</name>
    <dbReference type="NCBI Taxonomy" id="469383"/>
    <lineage>
        <taxon>Bacteria</taxon>
        <taxon>Bacillati</taxon>
        <taxon>Actinomycetota</taxon>
        <taxon>Thermoleophilia</taxon>
        <taxon>Solirubrobacterales</taxon>
        <taxon>Conexibacteraceae</taxon>
        <taxon>Conexibacter</taxon>
    </lineage>
</organism>
<keyword evidence="5 6" id="KW-0961">Cell wall biogenesis/degradation</keyword>
<evidence type="ECO:0000259" key="9">
    <source>
        <dbReference type="PROSITE" id="PS50975"/>
    </source>
</evidence>
<comment type="cofactor">
    <cofactor evidence="2">
        <name>Mg(2+)</name>
        <dbReference type="ChEBI" id="CHEBI:18420"/>
    </cofactor>
</comment>
<dbReference type="Gene3D" id="3.40.50.20">
    <property type="match status" value="1"/>
</dbReference>
<feature type="domain" description="ATP-grasp" evidence="9">
    <location>
        <begin position="147"/>
        <end position="411"/>
    </location>
</feature>
<evidence type="ECO:0000256" key="7">
    <source>
        <dbReference type="PROSITE-ProRule" id="PRU00409"/>
    </source>
</evidence>
<dbReference type="PANTHER" id="PTHR23132">
    <property type="entry name" value="D-ALANINE--D-ALANINE LIGASE"/>
    <property type="match status" value="1"/>
</dbReference>
<keyword evidence="7" id="KW-0547">Nucleotide-binding</keyword>
<evidence type="ECO:0000256" key="5">
    <source>
        <dbReference type="ARBA" id="ARBA00023316"/>
    </source>
</evidence>
<dbReference type="GO" id="GO:0009252">
    <property type="term" value="P:peptidoglycan biosynthetic process"/>
    <property type="evidence" value="ECO:0007669"/>
    <property type="project" value="UniProtKB-UniRule"/>
</dbReference>
<keyword evidence="11" id="KW-1185">Reference proteome</keyword>
<dbReference type="PANTHER" id="PTHR23132:SF25">
    <property type="entry name" value="D-ALANINE--D-ALANINE LIGASE A"/>
    <property type="match status" value="1"/>
</dbReference>
<evidence type="ECO:0000256" key="6">
    <source>
        <dbReference type="HAMAP-Rule" id="MF_00047"/>
    </source>
</evidence>
<dbReference type="InterPro" id="IPR005905">
    <property type="entry name" value="D_ala_D_ala"/>
</dbReference>
<protein>
    <recommendedName>
        <fullName evidence="6">D-alanine--D-alanine ligase</fullName>
        <ecNumber evidence="6">6.3.2.4</ecNumber>
    </recommendedName>
    <alternativeName>
        <fullName evidence="6">D-Ala-D-Ala ligase</fullName>
    </alternativeName>
    <alternativeName>
        <fullName evidence="6">D-alanylalanine synthetase</fullName>
    </alternativeName>
</protein>
<reference evidence="11" key="2">
    <citation type="submission" date="2010-01" db="EMBL/GenBank/DDBJ databases">
        <title>The complete genome of Conexibacter woesei DSM 14684.</title>
        <authorList>
            <consortium name="US DOE Joint Genome Institute (JGI-PGF)"/>
            <person name="Lucas S."/>
            <person name="Copeland A."/>
            <person name="Lapidus A."/>
            <person name="Glavina del Rio T."/>
            <person name="Dalin E."/>
            <person name="Tice H."/>
            <person name="Bruce D."/>
            <person name="Goodwin L."/>
            <person name="Pitluck S."/>
            <person name="Kyrpides N."/>
            <person name="Mavromatis K."/>
            <person name="Ivanova N."/>
            <person name="Mikhailova N."/>
            <person name="Chertkov O."/>
            <person name="Brettin T."/>
            <person name="Detter J.C."/>
            <person name="Han C."/>
            <person name="Larimer F."/>
            <person name="Land M."/>
            <person name="Hauser L."/>
            <person name="Markowitz V."/>
            <person name="Cheng J.-F."/>
            <person name="Hugenholtz P."/>
            <person name="Woyke T."/>
            <person name="Wu D."/>
            <person name="Pukall R."/>
            <person name="Steenblock K."/>
            <person name="Schneider S."/>
            <person name="Klenk H.-P."/>
            <person name="Eisen J.A."/>
        </authorList>
    </citation>
    <scope>NUCLEOTIDE SEQUENCE [LARGE SCALE GENOMIC DNA]</scope>
    <source>
        <strain evidence="11">DSM 14684 / CIP 108061 / JCM 11494 / NBRC 100937 / ID131577</strain>
    </source>
</reference>
<dbReference type="EMBL" id="CP001854">
    <property type="protein sequence ID" value="ADB53330.1"/>
    <property type="molecule type" value="Genomic_DNA"/>
</dbReference>
<keyword evidence="6" id="KW-0133">Cell shape</keyword>
<comment type="subcellular location">
    <subcellularLocation>
        <location evidence="6">Cytoplasm</location>
    </subcellularLocation>
</comment>
<dbReference type="InterPro" id="IPR011095">
    <property type="entry name" value="Dala_Dala_lig_C"/>
</dbReference>
<proteinExistence type="inferred from homology"/>
<evidence type="ECO:0000313" key="11">
    <source>
        <dbReference type="Proteomes" id="UP000008229"/>
    </source>
</evidence>
<comment type="catalytic activity">
    <reaction evidence="6">
        <text>2 D-alanine + ATP = D-alanyl-D-alanine + ADP + phosphate + H(+)</text>
        <dbReference type="Rhea" id="RHEA:11224"/>
        <dbReference type="ChEBI" id="CHEBI:15378"/>
        <dbReference type="ChEBI" id="CHEBI:30616"/>
        <dbReference type="ChEBI" id="CHEBI:43474"/>
        <dbReference type="ChEBI" id="CHEBI:57416"/>
        <dbReference type="ChEBI" id="CHEBI:57822"/>
        <dbReference type="ChEBI" id="CHEBI:456216"/>
        <dbReference type="EC" id="6.3.2.4"/>
    </reaction>
</comment>